<dbReference type="Pfam" id="PF00076">
    <property type="entry name" value="RRM_1"/>
    <property type="match status" value="2"/>
</dbReference>
<proteinExistence type="predicted"/>
<feature type="non-terminal residue" evidence="17">
    <location>
        <position position="1"/>
    </location>
</feature>
<evidence type="ECO:0000256" key="11">
    <source>
        <dbReference type="ARBA" id="ARBA00023163"/>
    </source>
</evidence>
<dbReference type="SMART" id="SM00360">
    <property type="entry name" value="RRM"/>
    <property type="match status" value="2"/>
</dbReference>
<dbReference type="GO" id="GO:0010468">
    <property type="term" value="P:regulation of gene expression"/>
    <property type="evidence" value="ECO:0007669"/>
    <property type="project" value="TreeGrafter"/>
</dbReference>
<comment type="subcellular location">
    <subcellularLocation>
        <location evidence="2">Mitochondrion</location>
    </subcellularLocation>
    <subcellularLocation>
        <location evidence="1">Nucleus</location>
    </subcellularLocation>
</comment>
<feature type="domain" description="RRM" evidence="16">
    <location>
        <begin position="56"/>
        <end position="134"/>
    </location>
</feature>
<keyword evidence="7 14" id="KW-0694">RNA-binding</keyword>
<keyword evidence="11" id="KW-0804">Transcription</keyword>
<dbReference type="GO" id="GO:0005739">
    <property type="term" value="C:mitochondrion"/>
    <property type="evidence" value="ECO:0007669"/>
    <property type="project" value="UniProtKB-SubCell"/>
</dbReference>
<keyword evidence="12" id="KW-0508">mRNA splicing</keyword>
<evidence type="ECO:0000256" key="3">
    <source>
        <dbReference type="ARBA" id="ARBA00018889"/>
    </source>
</evidence>
<sequence>RLVDGKLQPPEHGWSQYSVYYCVFPKGSKRKGDENSETPVSVKTKRTDGKSQQKCSDLIVLGLPWKTTESELREYFEQFGDVLMAQVKKDAKSGLSKGFGFIRFADYEVQMRVISKRHNIAGRWCDVRIPLSRGEGTFNYQNSEFNRKIFVGRLTEDISTDDLKDYFSKYGEIADVFIPKPFRAFAFVTFYDAEIAQSLCGEDHIVKGVSVHVSNAVPKVDLSVNAFGGPVNSSPHGAYSPNMPNSGMNSVPHQQRYSHQPYHYSAYDSRRATSGPQQPNPNYMSSNGPYASGGGASQASPQIWSGALGAHVTQGSGGGEISSLAALGSRLGINQNNAPTSNSLNSYGVPMNPQTAALQLAAAIAGHTMLFGQNAQGVNANLNSAVDQGLNQSQPALGWGAGAGAAGQVDDKSGILLSSGDAGKGAFGSNSLQVTSP</sequence>
<dbReference type="SUPFAM" id="SSF54928">
    <property type="entry name" value="RNA-binding domain, RBD"/>
    <property type="match status" value="2"/>
</dbReference>
<evidence type="ECO:0000256" key="9">
    <source>
        <dbReference type="ARBA" id="ARBA00023125"/>
    </source>
</evidence>
<dbReference type="OrthoDB" id="2020831at2759"/>
<gene>
    <name evidence="17" type="ORF">B4U80_05094</name>
</gene>
<evidence type="ECO:0000256" key="10">
    <source>
        <dbReference type="ARBA" id="ARBA00023128"/>
    </source>
</evidence>
<evidence type="ECO:0000256" key="8">
    <source>
        <dbReference type="ARBA" id="ARBA00023015"/>
    </source>
</evidence>
<feature type="compositionally biased region" description="Polar residues" evidence="15">
    <location>
        <begin position="272"/>
        <end position="289"/>
    </location>
</feature>
<reference evidence="17 18" key="1">
    <citation type="journal article" date="2018" name="Gigascience">
        <title>Genomes of trombidid mites reveal novel predicted allergens and laterally-transferred genes associated with secondary metabolism.</title>
        <authorList>
            <person name="Dong X."/>
            <person name="Chaisiri K."/>
            <person name="Xia D."/>
            <person name="Armstrong S.D."/>
            <person name="Fang Y."/>
            <person name="Donnelly M.J."/>
            <person name="Kadowaki T."/>
            <person name="McGarry J.W."/>
            <person name="Darby A.C."/>
            <person name="Makepeace B.L."/>
        </authorList>
    </citation>
    <scope>NUCLEOTIDE SEQUENCE [LARGE SCALE GENOMIC DNA]</scope>
    <source>
        <strain evidence="17">UoL-UT</strain>
    </source>
</reference>
<keyword evidence="18" id="KW-1185">Reference proteome</keyword>
<evidence type="ECO:0000256" key="2">
    <source>
        <dbReference type="ARBA" id="ARBA00004173"/>
    </source>
</evidence>
<dbReference type="InterPro" id="IPR035979">
    <property type="entry name" value="RBD_domain_sf"/>
</dbReference>
<dbReference type="FunFam" id="3.30.70.330:FF:000098">
    <property type="entry name" value="TAR DNA-binding protein 43"/>
    <property type="match status" value="1"/>
</dbReference>
<keyword evidence="10" id="KW-0496">Mitochondrion</keyword>
<dbReference type="InterPro" id="IPR012677">
    <property type="entry name" value="Nucleotide-bd_a/b_plait_sf"/>
</dbReference>
<evidence type="ECO:0000256" key="12">
    <source>
        <dbReference type="ARBA" id="ARBA00023187"/>
    </source>
</evidence>
<feature type="region of interest" description="Disordered" evidence="15">
    <location>
        <begin position="235"/>
        <end position="254"/>
    </location>
</feature>
<feature type="region of interest" description="Disordered" evidence="15">
    <location>
        <begin position="269"/>
        <end position="298"/>
    </location>
</feature>
<dbReference type="EMBL" id="NCKV01000472">
    <property type="protein sequence ID" value="RWS30525.1"/>
    <property type="molecule type" value="Genomic_DNA"/>
</dbReference>
<dbReference type="GO" id="GO:0005654">
    <property type="term" value="C:nucleoplasm"/>
    <property type="evidence" value="ECO:0007669"/>
    <property type="project" value="TreeGrafter"/>
</dbReference>
<dbReference type="PROSITE" id="PS50102">
    <property type="entry name" value="RRM"/>
    <property type="match status" value="2"/>
</dbReference>
<dbReference type="VEuPathDB" id="VectorBase:LDEU001512"/>
<organism evidence="17 18">
    <name type="scientific">Leptotrombidium deliense</name>
    <dbReference type="NCBI Taxonomy" id="299467"/>
    <lineage>
        <taxon>Eukaryota</taxon>
        <taxon>Metazoa</taxon>
        <taxon>Ecdysozoa</taxon>
        <taxon>Arthropoda</taxon>
        <taxon>Chelicerata</taxon>
        <taxon>Arachnida</taxon>
        <taxon>Acari</taxon>
        <taxon>Acariformes</taxon>
        <taxon>Trombidiformes</taxon>
        <taxon>Prostigmata</taxon>
        <taxon>Anystina</taxon>
        <taxon>Parasitengona</taxon>
        <taxon>Trombiculoidea</taxon>
        <taxon>Trombiculidae</taxon>
        <taxon>Leptotrombidium</taxon>
    </lineage>
</organism>
<evidence type="ECO:0000256" key="7">
    <source>
        <dbReference type="ARBA" id="ARBA00022884"/>
    </source>
</evidence>
<evidence type="ECO:0000256" key="15">
    <source>
        <dbReference type="SAM" id="MobiDB-lite"/>
    </source>
</evidence>
<evidence type="ECO:0000259" key="16">
    <source>
        <dbReference type="PROSITE" id="PS50102"/>
    </source>
</evidence>
<feature type="compositionally biased region" description="Polar residues" evidence="15">
    <location>
        <begin position="242"/>
        <end position="254"/>
    </location>
</feature>
<dbReference type="GO" id="GO:0003723">
    <property type="term" value="F:RNA binding"/>
    <property type="evidence" value="ECO:0007669"/>
    <property type="project" value="UniProtKB-UniRule"/>
</dbReference>
<dbReference type="Gene3D" id="3.30.70.330">
    <property type="match status" value="2"/>
</dbReference>
<dbReference type="GO" id="GO:0003690">
    <property type="term" value="F:double-stranded DNA binding"/>
    <property type="evidence" value="ECO:0007669"/>
    <property type="project" value="UniProtKB-ARBA"/>
</dbReference>
<feature type="domain" description="RRM" evidence="16">
    <location>
        <begin position="147"/>
        <end position="218"/>
    </location>
</feature>
<keyword evidence="13" id="KW-0539">Nucleus</keyword>
<dbReference type="PANTHER" id="PTHR48033:SF9">
    <property type="entry name" value="TAR DNA-BINDING PROTEIN 43"/>
    <property type="match status" value="1"/>
</dbReference>
<evidence type="ECO:0000256" key="13">
    <source>
        <dbReference type="ARBA" id="ARBA00023242"/>
    </source>
</evidence>
<name>A0A443SSN2_9ACAR</name>
<keyword evidence="8" id="KW-0805">Transcription regulation</keyword>
<dbReference type="CDD" id="cd12322">
    <property type="entry name" value="RRM2_TDP43"/>
    <property type="match status" value="1"/>
</dbReference>
<evidence type="ECO:0000256" key="1">
    <source>
        <dbReference type="ARBA" id="ARBA00004123"/>
    </source>
</evidence>
<feature type="region of interest" description="Disordered" evidence="15">
    <location>
        <begin position="29"/>
        <end position="49"/>
    </location>
</feature>
<dbReference type="Proteomes" id="UP000288716">
    <property type="component" value="Unassembled WGS sequence"/>
</dbReference>
<dbReference type="PANTHER" id="PTHR48033">
    <property type="entry name" value="RNA-BINDING (RRM/RBD/RNP MOTIFS) FAMILY PROTEIN"/>
    <property type="match status" value="1"/>
</dbReference>
<keyword evidence="9 17" id="KW-0238">DNA-binding</keyword>
<keyword evidence="6" id="KW-0677">Repeat</keyword>
<dbReference type="FunFam" id="3.30.70.330:FF:000107">
    <property type="entry name" value="TAR DNA-binding protein 43"/>
    <property type="match status" value="1"/>
</dbReference>
<dbReference type="STRING" id="299467.A0A443SSN2"/>
<evidence type="ECO:0000313" key="17">
    <source>
        <dbReference type="EMBL" id="RWS30525.1"/>
    </source>
</evidence>
<dbReference type="CDD" id="cd12321">
    <property type="entry name" value="RRM1_TDP43"/>
    <property type="match status" value="1"/>
</dbReference>
<evidence type="ECO:0000313" key="18">
    <source>
        <dbReference type="Proteomes" id="UP000288716"/>
    </source>
</evidence>
<evidence type="ECO:0000256" key="14">
    <source>
        <dbReference type="PROSITE-ProRule" id="PRU00176"/>
    </source>
</evidence>
<keyword evidence="5" id="KW-0507">mRNA processing</keyword>
<keyword evidence="4" id="KW-0678">Repressor</keyword>
<protein>
    <recommendedName>
        <fullName evidence="3">TAR DNA-binding protein 43</fullName>
    </recommendedName>
</protein>
<comment type="caution">
    <text evidence="17">The sequence shown here is derived from an EMBL/GenBank/DDBJ whole genome shotgun (WGS) entry which is preliminary data.</text>
</comment>
<accession>A0A443SSN2</accession>
<dbReference type="GO" id="GO:0008380">
    <property type="term" value="P:RNA splicing"/>
    <property type="evidence" value="ECO:0007669"/>
    <property type="project" value="UniProtKB-KW"/>
</dbReference>
<evidence type="ECO:0000256" key="6">
    <source>
        <dbReference type="ARBA" id="ARBA00022737"/>
    </source>
</evidence>
<evidence type="ECO:0000256" key="4">
    <source>
        <dbReference type="ARBA" id="ARBA00022491"/>
    </source>
</evidence>
<dbReference type="AlphaFoldDB" id="A0A443SSN2"/>
<evidence type="ECO:0000256" key="5">
    <source>
        <dbReference type="ARBA" id="ARBA00022664"/>
    </source>
</evidence>
<dbReference type="GO" id="GO:0006397">
    <property type="term" value="P:mRNA processing"/>
    <property type="evidence" value="ECO:0007669"/>
    <property type="project" value="UniProtKB-KW"/>
</dbReference>
<dbReference type="InterPro" id="IPR000504">
    <property type="entry name" value="RRM_dom"/>
</dbReference>
<dbReference type="GO" id="GO:0000785">
    <property type="term" value="C:chromatin"/>
    <property type="evidence" value="ECO:0007669"/>
    <property type="project" value="TreeGrafter"/>
</dbReference>